<feature type="domain" description="J" evidence="2">
    <location>
        <begin position="36"/>
        <end position="101"/>
    </location>
</feature>
<evidence type="ECO:0000313" key="3">
    <source>
        <dbReference type="Ensembl" id="ENSGMOP00000036490.1"/>
    </source>
</evidence>
<feature type="transmembrane region" description="Helical" evidence="1">
    <location>
        <begin position="161"/>
        <end position="180"/>
    </location>
</feature>
<dbReference type="PANTHER" id="PTHR44825">
    <property type="match status" value="1"/>
</dbReference>
<dbReference type="OMA" id="KHAEFQE"/>
<sequence length="244" mass="28967">MQFEAQLSLCRRCLWSYRSGLRMLSLSSANRYSVVSYYELLGVKPTATLEEIKHAFFAKSKEVHPDRDPSNPALHSQFVELSEAYRVLGRERSRKEYDFKLRTPYRGARCVCVCVHLHTLQHNTPTGSHDNTRYWEQFTQSQAQEVTPEEWERKRRRNFRLVGYCLLTMLLSVVVLYFPLFRKLEEMHSNFMDEKDRNITEIYNQSKERARVNGFKKQTEILRQKHAEFVEKYNLPNVDGGEEK</sequence>
<dbReference type="PROSITE" id="PS50076">
    <property type="entry name" value="DNAJ_2"/>
    <property type="match status" value="1"/>
</dbReference>
<dbReference type="Gene3D" id="1.10.287.110">
    <property type="entry name" value="DnaJ domain"/>
    <property type="match status" value="1"/>
</dbReference>
<dbReference type="AlphaFoldDB" id="A0A8C5AS09"/>
<evidence type="ECO:0000259" key="2">
    <source>
        <dbReference type="PROSITE" id="PS50076"/>
    </source>
</evidence>
<dbReference type="SUPFAM" id="SSF46565">
    <property type="entry name" value="Chaperone J-domain"/>
    <property type="match status" value="1"/>
</dbReference>
<accession>A0A8C5AS09</accession>
<dbReference type="InterPro" id="IPR036869">
    <property type="entry name" value="J_dom_sf"/>
</dbReference>
<name>A0A8C5AS09_GADMO</name>
<keyword evidence="1" id="KW-0472">Membrane</keyword>
<dbReference type="PRINTS" id="PR00625">
    <property type="entry name" value="JDOMAIN"/>
</dbReference>
<dbReference type="CDD" id="cd06257">
    <property type="entry name" value="DnaJ"/>
    <property type="match status" value="1"/>
</dbReference>
<dbReference type="SMART" id="SM00271">
    <property type="entry name" value="DnaJ"/>
    <property type="match status" value="1"/>
</dbReference>
<protein>
    <submittedName>
        <fullName evidence="3">DnaJ (Hsp40) homolog, subfamily C, member 4</fullName>
    </submittedName>
</protein>
<evidence type="ECO:0000256" key="1">
    <source>
        <dbReference type="SAM" id="Phobius"/>
    </source>
</evidence>
<dbReference type="Pfam" id="PF00226">
    <property type="entry name" value="DnaJ"/>
    <property type="match status" value="1"/>
</dbReference>
<dbReference type="InterPro" id="IPR001623">
    <property type="entry name" value="DnaJ_domain"/>
</dbReference>
<dbReference type="InterPro" id="IPR052763">
    <property type="entry name" value="DnaJ_C4"/>
</dbReference>
<keyword evidence="1" id="KW-0812">Transmembrane</keyword>
<dbReference type="Ensembl" id="ENSGMOT00000046331.1">
    <property type="protein sequence ID" value="ENSGMOP00000036490.1"/>
    <property type="gene ID" value="ENSGMOG00000008895.2"/>
</dbReference>
<dbReference type="GeneTree" id="ENSGT00510000048574"/>
<proteinExistence type="predicted"/>
<dbReference type="PANTHER" id="PTHR44825:SF1">
    <property type="entry name" value="DNAJ HOMOLOG SUBFAMILY C MEMBER 4"/>
    <property type="match status" value="1"/>
</dbReference>
<keyword evidence="4" id="KW-1185">Reference proteome</keyword>
<reference evidence="3" key="2">
    <citation type="submission" date="2025-09" db="UniProtKB">
        <authorList>
            <consortium name="Ensembl"/>
        </authorList>
    </citation>
    <scope>IDENTIFICATION</scope>
</reference>
<keyword evidence="1" id="KW-1133">Transmembrane helix</keyword>
<organism evidence="3 4">
    <name type="scientific">Gadus morhua</name>
    <name type="common">Atlantic cod</name>
    <dbReference type="NCBI Taxonomy" id="8049"/>
    <lineage>
        <taxon>Eukaryota</taxon>
        <taxon>Metazoa</taxon>
        <taxon>Chordata</taxon>
        <taxon>Craniata</taxon>
        <taxon>Vertebrata</taxon>
        <taxon>Euteleostomi</taxon>
        <taxon>Actinopterygii</taxon>
        <taxon>Neopterygii</taxon>
        <taxon>Teleostei</taxon>
        <taxon>Neoteleostei</taxon>
        <taxon>Acanthomorphata</taxon>
        <taxon>Zeiogadaria</taxon>
        <taxon>Gadariae</taxon>
        <taxon>Gadiformes</taxon>
        <taxon>Gadoidei</taxon>
        <taxon>Gadidae</taxon>
        <taxon>Gadus</taxon>
    </lineage>
</organism>
<reference evidence="3" key="1">
    <citation type="submission" date="2025-08" db="UniProtKB">
        <authorList>
            <consortium name="Ensembl"/>
        </authorList>
    </citation>
    <scope>IDENTIFICATION</scope>
</reference>
<evidence type="ECO:0000313" key="4">
    <source>
        <dbReference type="Proteomes" id="UP000694546"/>
    </source>
</evidence>
<dbReference type="Proteomes" id="UP000694546">
    <property type="component" value="Chromosome 10"/>
</dbReference>